<sequence>MSHLAGVKLCTEEVCGEVRLAFNPQYASCFTQTSGEQPVLRISLQKHSLALNTTVRTSAAERRQLLLIVAIKLMIFGIARRHRAGSRVHLDHEGP</sequence>
<dbReference type="AlphaFoldDB" id="A0A0G4HHN1"/>
<dbReference type="VEuPathDB" id="CryptoDB:Cvel_6837"/>
<proteinExistence type="predicted"/>
<organism evidence="1">
    <name type="scientific">Chromera velia CCMP2878</name>
    <dbReference type="NCBI Taxonomy" id="1169474"/>
    <lineage>
        <taxon>Eukaryota</taxon>
        <taxon>Sar</taxon>
        <taxon>Alveolata</taxon>
        <taxon>Colpodellida</taxon>
        <taxon>Chromeraceae</taxon>
        <taxon>Chromera</taxon>
    </lineage>
</organism>
<reference evidence="1" key="1">
    <citation type="submission" date="2014-11" db="EMBL/GenBank/DDBJ databases">
        <authorList>
            <person name="Otto D Thomas"/>
            <person name="Naeem Raeece"/>
        </authorList>
    </citation>
    <scope>NUCLEOTIDE SEQUENCE</scope>
</reference>
<name>A0A0G4HHN1_9ALVE</name>
<protein>
    <submittedName>
        <fullName evidence="1">Uncharacterized protein</fullName>
    </submittedName>
</protein>
<dbReference type="EMBL" id="CDMZ01002693">
    <property type="protein sequence ID" value="CEM43461.1"/>
    <property type="molecule type" value="Genomic_DNA"/>
</dbReference>
<gene>
    <name evidence="1" type="ORF">Cvel_6837</name>
</gene>
<evidence type="ECO:0000313" key="1">
    <source>
        <dbReference type="EMBL" id="CEM43461.1"/>
    </source>
</evidence>
<accession>A0A0G4HHN1</accession>